<dbReference type="GO" id="GO:0016075">
    <property type="term" value="P:rRNA catabolic process"/>
    <property type="evidence" value="ECO:0007669"/>
    <property type="project" value="TreeGrafter"/>
</dbReference>
<dbReference type="InterPro" id="IPR020568">
    <property type="entry name" value="Ribosomal_Su5_D2-typ_SF"/>
</dbReference>
<dbReference type="GO" id="GO:0034475">
    <property type="term" value="P:U4 snRNA 3'-end processing"/>
    <property type="evidence" value="ECO:0007669"/>
    <property type="project" value="TreeGrafter"/>
</dbReference>
<dbReference type="PANTHER" id="PTHR11953">
    <property type="entry name" value="EXOSOME COMPLEX COMPONENT"/>
    <property type="match status" value="1"/>
</dbReference>
<feature type="domain" description="Exoribonuclease phosphorolytic" evidence="2">
    <location>
        <begin position="25"/>
        <end position="162"/>
    </location>
</feature>
<dbReference type="Proteomes" id="UP000291116">
    <property type="component" value="Unassembled WGS sequence"/>
</dbReference>
<dbReference type="GO" id="GO:0000176">
    <property type="term" value="C:nuclear exosome (RNase complex)"/>
    <property type="evidence" value="ECO:0007669"/>
    <property type="project" value="TreeGrafter"/>
</dbReference>
<dbReference type="InterPro" id="IPR050080">
    <property type="entry name" value="RNase_PH"/>
</dbReference>
<dbReference type="SUPFAM" id="SSF55666">
    <property type="entry name" value="Ribonuclease PH domain 2-like"/>
    <property type="match status" value="1"/>
</dbReference>
<gene>
    <name evidence="3" type="ORF">PSNMU_V1.4_AUG-EV-PASAV3_0001340</name>
</gene>
<dbReference type="InterPro" id="IPR001247">
    <property type="entry name" value="ExoRNase_PH_dom1"/>
</dbReference>
<organism evidence="3 4">
    <name type="scientific">Pseudo-nitzschia multistriata</name>
    <dbReference type="NCBI Taxonomy" id="183589"/>
    <lineage>
        <taxon>Eukaryota</taxon>
        <taxon>Sar</taxon>
        <taxon>Stramenopiles</taxon>
        <taxon>Ochrophyta</taxon>
        <taxon>Bacillariophyta</taxon>
        <taxon>Bacillariophyceae</taxon>
        <taxon>Bacillariophycidae</taxon>
        <taxon>Bacillariales</taxon>
        <taxon>Bacillariaceae</taxon>
        <taxon>Pseudo-nitzschia</taxon>
    </lineage>
</organism>
<comment type="similarity">
    <text evidence="1">Belongs to the RNase PH family.</text>
</comment>
<protein>
    <recommendedName>
        <fullName evidence="2">Exoribonuclease phosphorolytic domain-containing protein</fullName>
    </recommendedName>
</protein>
<sequence>MGSSIRRTDLLALSNLRNDGRKPGEIRRMRVQLGPASNTASGDAVGGSALVEMGLTVAMATVRGPVACLRRSDELPDRAVVDVSVRAVPFAPTDRRVTNPNTDRRLIEAGHLLKRALEATILLRLYPKSRIEVRVVVLADDGGRLCAAINAASAALIDAGIPMRDVLSACSAGYAGGTTDTTLVDLNRREESPQQGKNAVCLPCAMLPQRGTLVLSQCEARLPDVRTLDRVLEAAMAGCRAVFDVLQAAVRERAAALMGLREGTGTIVDSFAGAKLAA</sequence>
<dbReference type="GO" id="GO:0003723">
    <property type="term" value="F:RNA binding"/>
    <property type="evidence" value="ECO:0007669"/>
    <property type="project" value="TreeGrafter"/>
</dbReference>
<dbReference type="GO" id="GO:0005730">
    <property type="term" value="C:nucleolus"/>
    <property type="evidence" value="ECO:0007669"/>
    <property type="project" value="TreeGrafter"/>
</dbReference>
<dbReference type="InterPro" id="IPR036345">
    <property type="entry name" value="ExoRNase_PH_dom2_sf"/>
</dbReference>
<dbReference type="InterPro" id="IPR027408">
    <property type="entry name" value="PNPase/RNase_PH_dom_sf"/>
</dbReference>
<accession>A0A448YU89</accession>
<dbReference type="GO" id="GO:0071028">
    <property type="term" value="P:nuclear mRNA surveillance"/>
    <property type="evidence" value="ECO:0007669"/>
    <property type="project" value="TreeGrafter"/>
</dbReference>
<evidence type="ECO:0000256" key="1">
    <source>
        <dbReference type="ARBA" id="ARBA00006678"/>
    </source>
</evidence>
<reference evidence="3 4" key="1">
    <citation type="submission" date="2019-01" db="EMBL/GenBank/DDBJ databases">
        <authorList>
            <person name="Ferrante I. M."/>
        </authorList>
    </citation>
    <scope>NUCLEOTIDE SEQUENCE [LARGE SCALE GENOMIC DNA]</scope>
    <source>
        <strain evidence="3 4">B856</strain>
    </source>
</reference>
<dbReference type="SUPFAM" id="SSF54211">
    <property type="entry name" value="Ribosomal protein S5 domain 2-like"/>
    <property type="match status" value="1"/>
</dbReference>
<dbReference type="Gene3D" id="3.30.230.70">
    <property type="entry name" value="GHMP Kinase, N-terminal domain"/>
    <property type="match status" value="1"/>
</dbReference>
<evidence type="ECO:0000259" key="2">
    <source>
        <dbReference type="Pfam" id="PF01138"/>
    </source>
</evidence>
<dbReference type="Pfam" id="PF01138">
    <property type="entry name" value="RNase_PH"/>
    <property type="match status" value="1"/>
</dbReference>
<name>A0A448YU89_9STRA</name>
<evidence type="ECO:0000313" key="4">
    <source>
        <dbReference type="Proteomes" id="UP000291116"/>
    </source>
</evidence>
<dbReference type="EMBL" id="CAACVS010000001">
    <property type="protein sequence ID" value="VEU33331.1"/>
    <property type="molecule type" value="Genomic_DNA"/>
</dbReference>
<dbReference type="GO" id="GO:0000177">
    <property type="term" value="C:cytoplasmic exosome (RNase complex)"/>
    <property type="evidence" value="ECO:0007669"/>
    <property type="project" value="TreeGrafter"/>
</dbReference>
<dbReference type="GO" id="GO:0071051">
    <property type="term" value="P:poly(A)-dependent snoRNA 3'-end processing"/>
    <property type="evidence" value="ECO:0007669"/>
    <property type="project" value="TreeGrafter"/>
</dbReference>
<dbReference type="OrthoDB" id="27298at2759"/>
<dbReference type="AlphaFoldDB" id="A0A448YU89"/>
<evidence type="ECO:0000313" key="3">
    <source>
        <dbReference type="EMBL" id="VEU33331.1"/>
    </source>
</evidence>
<dbReference type="PANTHER" id="PTHR11953:SF0">
    <property type="entry name" value="EXOSOME COMPLEX COMPONENT RRP41"/>
    <property type="match status" value="1"/>
</dbReference>
<keyword evidence="4" id="KW-1185">Reference proteome</keyword>
<proteinExistence type="inferred from homology"/>